<evidence type="ECO:0000256" key="2">
    <source>
        <dbReference type="ARBA" id="ARBA00004286"/>
    </source>
</evidence>
<evidence type="ECO:0000256" key="3">
    <source>
        <dbReference type="ARBA" id="ARBA00022454"/>
    </source>
</evidence>
<dbReference type="InterPro" id="IPR051294">
    <property type="entry name" value="HORMA_MeioticProgression"/>
</dbReference>
<evidence type="ECO:0000256" key="4">
    <source>
        <dbReference type="ARBA" id="ARBA00023242"/>
    </source>
</evidence>
<dbReference type="SUPFAM" id="SSF56019">
    <property type="entry name" value="The spindle assembly checkpoint protein mad2"/>
    <property type="match status" value="1"/>
</dbReference>
<dbReference type="GO" id="GO:0051321">
    <property type="term" value="P:meiotic cell cycle"/>
    <property type="evidence" value="ECO:0007669"/>
    <property type="project" value="UniProtKB-KW"/>
</dbReference>
<evidence type="ECO:0000256" key="1">
    <source>
        <dbReference type="ARBA" id="ARBA00004123"/>
    </source>
</evidence>
<keyword evidence="4" id="KW-0539">Nucleus</keyword>
<evidence type="ECO:0000259" key="7">
    <source>
        <dbReference type="PROSITE" id="PS50815"/>
    </source>
</evidence>
<dbReference type="Proteomes" id="UP000055024">
    <property type="component" value="Unassembled WGS sequence"/>
</dbReference>
<feature type="compositionally biased region" description="Basic residues" evidence="6">
    <location>
        <begin position="530"/>
        <end position="541"/>
    </location>
</feature>
<feature type="domain" description="HORMA" evidence="7">
    <location>
        <begin position="52"/>
        <end position="256"/>
    </location>
</feature>
<dbReference type="PROSITE" id="PS50815">
    <property type="entry name" value="HORMA"/>
    <property type="match status" value="1"/>
</dbReference>
<proteinExistence type="predicted"/>
<comment type="subcellular location">
    <subcellularLocation>
        <location evidence="2">Chromosome</location>
    </subcellularLocation>
    <subcellularLocation>
        <location evidence="1">Nucleus</location>
    </subcellularLocation>
</comment>
<evidence type="ECO:0000313" key="8">
    <source>
        <dbReference type="EMBL" id="KRZ05669.1"/>
    </source>
</evidence>
<keyword evidence="3" id="KW-0158">Chromosome</keyword>
<reference evidence="8 9" key="1">
    <citation type="submission" date="2015-01" db="EMBL/GenBank/DDBJ databases">
        <title>Evolution of Trichinella species and genotypes.</title>
        <authorList>
            <person name="Korhonen P.K."/>
            <person name="Edoardo P."/>
            <person name="Giuseppe L.R."/>
            <person name="Gasser R.B."/>
        </authorList>
    </citation>
    <scope>NUCLEOTIDE SEQUENCE [LARGE SCALE GENOMIC DNA]</scope>
    <source>
        <strain evidence="8">ISS1029</strain>
    </source>
</reference>
<dbReference type="EMBL" id="JYDP01000134">
    <property type="protein sequence ID" value="KRZ05669.1"/>
    <property type="molecule type" value="Genomic_DNA"/>
</dbReference>
<comment type="caution">
    <text evidence="8">The sequence shown here is derived from an EMBL/GenBank/DDBJ whole genome shotgun (WGS) entry which is preliminary data.</text>
</comment>
<dbReference type="GO" id="GO:0005694">
    <property type="term" value="C:chromosome"/>
    <property type="evidence" value="ECO:0007669"/>
    <property type="project" value="UniProtKB-SubCell"/>
</dbReference>
<dbReference type="InterPro" id="IPR011011">
    <property type="entry name" value="Znf_FYVE_PHD"/>
</dbReference>
<dbReference type="STRING" id="268475.A0A0V1H5U5"/>
<dbReference type="Gene3D" id="3.30.900.10">
    <property type="entry name" value="HORMA domain"/>
    <property type="match status" value="1"/>
</dbReference>
<keyword evidence="5" id="KW-0469">Meiosis</keyword>
<evidence type="ECO:0000256" key="6">
    <source>
        <dbReference type="SAM" id="MobiDB-lite"/>
    </source>
</evidence>
<keyword evidence="9" id="KW-1185">Reference proteome</keyword>
<gene>
    <name evidence="8" type="primary">Hormad1</name>
    <name evidence="8" type="ORF">T11_18380</name>
</gene>
<dbReference type="PANTHER" id="PTHR48225:SF7">
    <property type="entry name" value="MEIOSIS-SPECIFIC PROTEIN HOP1"/>
    <property type="match status" value="1"/>
</dbReference>
<dbReference type="InterPro" id="IPR003511">
    <property type="entry name" value="HORMA_dom"/>
</dbReference>
<sequence length="541" mass="61576">MLDVAGLAANVIWTAGILSGTSKGHIVYVMSERNKKSSVAMDVLPIDSTSPEKSLMYLKQLLAVSVSTICYLRNLFPADAFSNREFEGTKLQILVSNHPKVLRLIHCMTGCYEAIDRKYLRKIIFGICPREKDPENVVESYMFRITYHHLGTIDLEFTSDSTGRQSYSTSVTKHSTIQLLRSINLMCQNLEPMPENTFISIKLLYYDERTPADYEPPGFLPCQNAEFRYSRSIHKSPITVDLGKVHTNFCTVSLRVKSTLYFPYDDDDDDSAVENHRSPLMQFGIECETVKQQCTVIEQENEEEVENLTEVNEKSFVDVFDDSSERKQHRKVAVVSQHCNCICGKQKVESAMLYCEYCNTVQHAICYGKVNVSKTAMERTACLQCCLANRRLVCHDGILLTNPRGVKALCLYRRALMLLKNFNQMTISLTIFQRELEISHSIAGQLCQQLVNDGCLFAKSSSVFYVQRYVISILCNRIICFDNVDESKSNTPQRLPLRELNQLNLRSSDVTRKRTAKLMSETRPPQAVGIKRKSTVKKSNI</sequence>
<dbReference type="PANTHER" id="PTHR48225">
    <property type="entry name" value="HORMA DOMAIN-CONTAINING PROTEIN 1"/>
    <property type="match status" value="1"/>
</dbReference>
<feature type="region of interest" description="Disordered" evidence="6">
    <location>
        <begin position="514"/>
        <end position="541"/>
    </location>
</feature>
<dbReference type="InterPro" id="IPR036570">
    <property type="entry name" value="HORMA_dom_sf"/>
</dbReference>
<dbReference type="SUPFAM" id="SSF57903">
    <property type="entry name" value="FYVE/PHD zinc finger"/>
    <property type="match status" value="1"/>
</dbReference>
<protein>
    <submittedName>
        <fullName evidence="8">HORMA domain-containing protein 1</fullName>
    </submittedName>
</protein>
<dbReference type="AlphaFoldDB" id="A0A0V1H5U5"/>
<name>A0A0V1H5U5_9BILA</name>
<accession>A0A0V1H5U5</accession>
<dbReference type="OrthoDB" id="1928087at2759"/>
<dbReference type="GO" id="GO:0005634">
    <property type="term" value="C:nucleus"/>
    <property type="evidence" value="ECO:0007669"/>
    <property type="project" value="UniProtKB-SubCell"/>
</dbReference>
<dbReference type="Pfam" id="PF02301">
    <property type="entry name" value="HORMA"/>
    <property type="match status" value="1"/>
</dbReference>
<evidence type="ECO:0000313" key="9">
    <source>
        <dbReference type="Proteomes" id="UP000055024"/>
    </source>
</evidence>
<organism evidence="8 9">
    <name type="scientific">Trichinella zimbabwensis</name>
    <dbReference type="NCBI Taxonomy" id="268475"/>
    <lineage>
        <taxon>Eukaryota</taxon>
        <taxon>Metazoa</taxon>
        <taxon>Ecdysozoa</taxon>
        <taxon>Nematoda</taxon>
        <taxon>Enoplea</taxon>
        <taxon>Dorylaimia</taxon>
        <taxon>Trichinellida</taxon>
        <taxon>Trichinellidae</taxon>
        <taxon>Trichinella</taxon>
    </lineage>
</organism>
<evidence type="ECO:0000256" key="5">
    <source>
        <dbReference type="ARBA" id="ARBA00023254"/>
    </source>
</evidence>